<dbReference type="SUPFAM" id="SSF56112">
    <property type="entry name" value="Protein kinase-like (PK-like)"/>
    <property type="match status" value="1"/>
</dbReference>
<evidence type="ECO:0000259" key="1">
    <source>
        <dbReference type="Pfam" id="PF01636"/>
    </source>
</evidence>
<dbReference type="AlphaFoldDB" id="A0A1S9RTI6"/>
<dbReference type="InterPro" id="IPR011009">
    <property type="entry name" value="Kinase-like_dom_sf"/>
</dbReference>
<feature type="domain" description="Aminoglycoside phosphotransferase" evidence="1">
    <location>
        <begin position="76"/>
        <end position="253"/>
    </location>
</feature>
<dbReference type="Pfam" id="PF01636">
    <property type="entry name" value="APH"/>
    <property type="match status" value="1"/>
</dbReference>
<gene>
    <name evidence="2" type="ORF">PEBR_11586</name>
</gene>
<accession>A0A1S9RTI6</accession>
<evidence type="ECO:0000313" key="2">
    <source>
        <dbReference type="EMBL" id="OOQ88817.1"/>
    </source>
</evidence>
<dbReference type="PANTHER" id="PTHR21310">
    <property type="entry name" value="AMINOGLYCOSIDE PHOSPHOTRANSFERASE-RELATED-RELATED"/>
    <property type="match status" value="1"/>
</dbReference>
<proteinExistence type="predicted"/>
<dbReference type="Proteomes" id="UP000190744">
    <property type="component" value="Unassembled WGS sequence"/>
</dbReference>
<organism evidence="2 3">
    <name type="scientific">Penicillium brasilianum</name>
    <dbReference type="NCBI Taxonomy" id="104259"/>
    <lineage>
        <taxon>Eukaryota</taxon>
        <taxon>Fungi</taxon>
        <taxon>Dikarya</taxon>
        <taxon>Ascomycota</taxon>
        <taxon>Pezizomycotina</taxon>
        <taxon>Eurotiomycetes</taxon>
        <taxon>Eurotiomycetidae</taxon>
        <taxon>Eurotiales</taxon>
        <taxon>Aspergillaceae</taxon>
        <taxon>Penicillium</taxon>
    </lineage>
</organism>
<name>A0A1S9RTI6_PENBI</name>
<sequence length="283" mass="32280">MVWQPEPLPFTSNSLPESPLPTKDEIRACTNILFDRLYKVVAINDGIVVKFGRGVQEYEPGPDISRAPCPHNSSASTRIPGERLDAIWPSLAEDEKDDIIDKLRQIFDSLRQVPCPKPDFYGGLDGGCLHHYLFHNRRGGLPGSLGPYIGEANFVAGMVGNYRAHIERNRRPDYEARYYEEYLPSLLKGHRPTLTHGDVQQKNIMVAENSSGRNEQGGRSFDVVLIDWAEAGWYPQYWEFFVASSPIAFMYWDSDWCLRIQQFLEVWPAEQAVMRMVDRDAGL</sequence>
<reference evidence="3" key="1">
    <citation type="submission" date="2015-09" db="EMBL/GenBank/DDBJ databases">
        <authorList>
            <person name="Fill T.P."/>
            <person name="Baretta J.F."/>
            <person name="de Almeida L.G."/>
            <person name="Rocha M."/>
            <person name="de Souza D.H."/>
            <person name="Malavazi I."/>
            <person name="Cerdeira L.T."/>
            <person name="Hong H."/>
            <person name="Samborskyy M."/>
            <person name="de Vasconcelos A.T."/>
            <person name="Leadlay P."/>
            <person name="Rodrigues-Filho E."/>
        </authorList>
    </citation>
    <scope>NUCLEOTIDE SEQUENCE [LARGE SCALE GENOMIC DNA]</scope>
    <source>
        <strain evidence="3">LaBioMMi 136</strain>
    </source>
</reference>
<comment type="caution">
    <text evidence="2">The sequence shown here is derived from an EMBL/GenBank/DDBJ whole genome shotgun (WGS) entry which is preliminary data.</text>
</comment>
<protein>
    <submittedName>
        <fullName evidence="2">Phosphotransferase enzyme family protein</fullName>
    </submittedName>
</protein>
<dbReference type="GO" id="GO:0016740">
    <property type="term" value="F:transferase activity"/>
    <property type="evidence" value="ECO:0007669"/>
    <property type="project" value="UniProtKB-KW"/>
</dbReference>
<dbReference type="PANTHER" id="PTHR21310:SF48">
    <property type="entry name" value="AMINOGLYCOSIDE PHOSPHOTRANSFERASE DOMAIN-CONTAINING PROTEIN"/>
    <property type="match status" value="1"/>
</dbReference>
<dbReference type="EMBL" id="LJBN01000117">
    <property type="protein sequence ID" value="OOQ88817.1"/>
    <property type="molecule type" value="Genomic_DNA"/>
</dbReference>
<dbReference type="InterPro" id="IPR002575">
    <property type="entry name" value="Aminoglycoside_PTrfase"/>
</dbReference>
<keyword evidence="2" id="KW-0808">Transferase</keyword>
<dbReference type="Gene3D" id="3.90.1200.10">
    <property type="match status" value="1"/>
</dbReference>
<dbReference type="InterPro" id="IPR051678">
    <property type="entry name" value="AGP_Transferase"/>
</dbReference>
<evidence type="ECO:0000313" key="3">
    <source>
        <dbReference type="Proteomes" id="UP000190744"/>
    </source>
</evidence>